<evidence type="ECO:0000256" key="1">
    <source>
        <dbReference type="SAM" id="MobiDB-lite"/>
    </source>
</evidence>
<accession>A0AAW0QN11</accession>
<feature type="compositionally biased region" description="Polar residues" evidence="1">
    <location>
        <begin position="353"/>
        <end position="365"/>
    </location>
</feature>
<proteinExistence type="predicted"/>
<dbReference type="EMBL" id="JAQQWP010000007">
    <property type="protein sequence ID" value="KAK8109607.1"/>
    <property type="molecule type" value="Genomic_DNA"/>
</dbReference>
<gene>
    <name evidence="2" type="ORF">PG999_007744</name>
</gene>
<feature type="region of interest" description="Disordered" evidence="1">
    <location>
        <begin position="327"/>
        <end position="365"/>
    </location>
</feature>
<organism evidence="2 3">
    <name type="scientific">Apiospora kogelbergensis</name>
    <dbReference type="NCBI Taxonomy" id="1337665"/>
    <lineage>
        <taxon>Eukaryota</taxon>
        <taxon>Fungi</taxon>
        <taxon>Dikarya</taxon>
        <taxon>Ascomycota</taxon>
        <taxon>Pezizomycotina</taxon>
        <taxon>Sordariomycetes</taxon>
        <taxon>Xylariomycetidae</taxon>
        <taxon>Amphisphaeriales</taxon>
        <taxon>Apiosporaceae</taxon>
        <taxon>Apiospora</taxon>
    </lineage>
</organism>
<feature type="region of interest" description="Disordered" evidence="1">
    <location>
        <begin position="1"/>
        <end position="30"/>
    </location>
</feature>
<dbReference type="Proteomes" id="UP001392437">
    <property type="component" value="Unassembled WGS sequence"/>
</dbReference>
<protein>
    <submittedName>
        <fullName evidence="2">Uncharacterized protein</fullName>
    </submittedName>
</protein>
<keyword evidence="3" id="KW-1185">Reference proteome</keyword>
<name>A0AAW0QN11_9PEZI</name>
<evidence type="ECO:0000313" key="3">
    <source>
        <dbReference type="Proteomes" id="UP001392437"/>
    </source>
</evidence>
<dbReference type="AlphaFoldDB" id="A0AAW0QN11"/>
<comment type="caution">
    <text evidence="2">The sequence shown here is derived from an EMBL/GenBank/DDBJ whole genome shotgun (WGS) entry which is preliminary data.</text>
</comment>
<reference evidence="2 3" key="1">
    <citation type="submission" date="2023-01" db="EMBL/GenBank/DDBJ databases">
        <title>Analysis of 21 Apiospora genomes using comparative genomics revels a genus with tremendous synthesis potential of carbohydrate active enzymes and secondary metabolites.</title>
        <authorList>
            <person name="Sorensen T."/>
        </authorList>
    </citation>
    <scope>NUCLEOTIDE SEQUENCE [LARGE SCALE GENOMIC DNA]</scope>
    <source>
        <strain evidence="2 3">CBS 117206</strain>
    </source>
</reference>
<evidence type="ECO:0000313" key="2">
    <source>
        <dbReference type="EMBL" id="KAK8109607.1"/>
    </source>
</evidence>
<sequence length="365" mass="42439">MESQLTAPPRMHEATNIGQHDNALRSETEEEVQRDVEVIKQALANQPKLTQEMKRMPWPMYNPLQRRHIFAGILSSFTRRETLTGFYRSRTWGYTIIRTVYGDGWDAKVQIALSAIQRTVHAISEHDIARRNEAIEKFVEWGRWPENMAETADRRIEDEFERRLVNDVLEDRDLLDDATVDQARAYFLRWAQERFDIFHPPPTEQSQTPANFRFRDCEPCSPRLFACILFDAETVEHLQGVPEPAELYPQLRQFWVKMVEAQPVPRQSSYYTNDGSMCDVYRVRLANLVGFWADTSDGNPETTTEEMDPQDKRIRYYNPHGWFPEDIITACPPTEDEPVSDPAPDSKQKGSKADTSQFWGSVMDS</sequence>